<proteinExistence type="predicted"/>
<dbReference type="EMBL" id="ACFU01000022">
    <property type="protein sequence ID" value="EEF13376.1"/>
    <property type="molecule type" value="Genomic_DNA"/>
</dbReference>
<gene>
    <name evidence="1" type="ORF">CAMRE0001_2560</name>
</gene>
<keyword evidence="2" id="KW-1185">Reference proteome</keyword>
<evidence type="ECO:0000313" key="2">
    <source>
        <dbReference type="Proteomes" id="UP000003082"/>
    </source>
</evidence>
<dbReference type="STRING" id="553218.CAMRE0001_2560"/>
<dbReference type="Proteomes" id="UP000003082">
    <property type="component" value="Unassembled WGS sequence"/>
</dbReference>
<protein>
    <submittedName>
        <fullName evidence="1">Uncharacterized protein</fullName>
    </submittedName>
</protein>
<sequence>MRNSFVNLTTSACLVVCLNLRLIKFDRVLARFSRRGFVNLTASGFASPENSALNLRLANLGGFYFSPALCAGGD</sequence>
<name>B9D3U6_CAMRE</name>
<organism evidence="1 2">
    <name type="scientific">Campylobacter rectus RM3267</name>
    <dbReference type="NCBI Taxonomy" id="553218"/>
    <lineage>
        <taxon>Bacteria</taxon>
        <taxon>Pseudomonadati</taxon>
        <taxon>Campylobacterota</taxon>
        <taxon>Epsilonproteobacteria</taxon>
        <taxon>Campylobacterales</taxon>
        <taxon>Campylobacteraceae</taxon>
        <taxon>Campylobacter</taxon>
    </lineage>
</organism>
<evidence type="ECO:0000313" key="1">
    <source>
        <dbReference type="EMBL" id="EEF13376.1"/>
    </source>
</evidence>
<comment type="caution">
    <text evidence="1">The sequence shown here is derived from an EMBL/GenBank/DDBJ whole genome shotgun (WGS) entry which is preliminary data.</text>
</comment>
<dbReference type="AlphaFoldDB" id="B9D3U6"/>
<reference evidence="1 2" key="1">
    <citation type="submission" date="2008-08" db="EMBL/GenBank/DDBJ databases">
        <authorList>
            <person name="Madupu R."/>
            <person name="Durkin A.S."/>
            <person name="Torralba M."/>
            <person name="Methe B."/>
            <person name="Sutton G.G."/>
            <person name="Strausberg R.L."/>
            <person name="Nelson K.E."/>
        </authorList>
    </citation>
    <scope>NUCLEOTIDE SEQUENCE [LARGE SCALE GENOMIC DNA]</scope>
    <source>
        <strain evidence="1 2">RM3267</strain>
    </source>
</reference>
<accession>B9D3U6</accession>